<protein>
    <submittedName>
        <fullName evidence="1">Uncharacterized protein</fullName>
    </submittedName>
</protein>
<reference evidence="1 2" key="1">
    <citation type="submission" date="2021-03" db="EMBL/GenBank/DDBJ databases">
        <authorList>
            <person name="Kim M.K."/>
        </authorList>
    </citation>
    <scope>NUCLEOTIDE SEQUENCE [LARGE SCALE GENOMIC DNA]</scope>
    <source>
        <strain evidence="1 2">BT442</strain>
    </source>
</reference>
<gene>
    <name evidence="1" type="ORF">J4E00_01770</name>
</gene>
<name>A0ABS3Q9G0_9BACT</name>
<sequence length="54" mass="5905">MKDLAFIGRWLLLMALLVLGRLTATTHRPALPPVPPFTWFPSATANSLPQSSSD</sequence>
<evidence type="ECO:0000313" key="2">
    <source>
        <dbReference type="Proteomes" id="UP000664369"/>
    </source>
</evidence>
<evidence type="ECO:0000313" key="1">
    <source>
        <dbReference type="EMBL" id="MBO2007761.1"/>
    </source>
</evidence>
<proteinExistence type="predicted"/>
<comment type="caution">
    <text evidence="1">The sequence shown here is derived from an EMBL/GenBank/DDBJ whole genome shotgun (WGS) entry which is preliminary data.</text>
</comment>
<accession>A0ABS3Q9G0</accession>
<dbReference type="EMBL" id="JAGETZ010000001">
    <property type="protein sequence ID" value="MBO2007761.1"/>
    <property type="molecule type" value="Genomic_DNA"/>
</dbReference>
<dbReference type="Proteomes" id="UP000664369">
    <property type="component" value="Unassembled WGS sequence"/>
</dbReference>
<dbReference type="RefSeq" id="WP_208173293.1">
    <property type="nucleotide sequence ID" value="NZ_JAGETZ010000001.1"/>
</dbReference>
<organism evidence="1 2">
    <name type="scientific">Hymenobacter negativus</name>
    <dbReference type="NCBI Taxonomy" id="2795026"/>
    <lineage>
        <taxon>Bacteria</taxon>
        <taxon>Pseudomonadati</taxon>
        <taxon>Bacteroidota</taxon>
        <taxon>Cytophagia</taxon>
        <taxon>Cytophagales</taxon>
        <taxon>Hymenobacteraceae</taxon>
        <taxon>Hymenobacter</taxon>
    </lineage>
</organism>
<keyword evidence="2" id="KW-1185">Reference proteome</keyword>